<accession>A0A5N1JNU5</accession>
<organism evidence="1 2">
    <name type="scientific">Larkinella humicola</name>
    <dbReference type="NCBI Taxonomy" id="2607654"/>
    <lineage>
        <taxon>Bacteria</taxon>
        <taxon>Pseudomonadati</taxon>
        <taxon>Bacteroidota</taxon>
        <taxon>Cytophagia</taxon>
        <taxon>Cytophagales</taxon>
        <taxon>Spirosomataceae</taxon>
        <taxon>Larkinella</taxon>
    </lineage>
</organism>
<comment type="caution">
    <text evidence="1">The sequence shown here is derived from an EMBL/GenBank/DDBJ whole genome shotgun (WGS) entry which is preliminary data.</text>
</comment>
<proteinExistence type="predicted"/>
<name>A0A5N1JNU5_9BACT</name>
<gene>
    <name evidence="1" type="ORF">F0P93_06040</name>
</gene>
<evidence type="ECO:0000313" key="2">
    <source>
        <dbReference type="Proteomes" id="UP000326344"/>
    </source>
</evidence>
<dbReference type="Proteomes" id="UP000326344">
    <property type="component" value="Unassembled WGS sequence"/>
</dbReference>
<reference evidence="1 2" key="1">
    <citation type="submission" date="2019-09" db="EMBL/GenBank/DDBJ databases">
        <title>Genome Sequence of Larkinella sp MA1.</title>
        <authorList>
            <person name="Srinivasan S."/>
        </authorList>
    </citation>
    <scope>NUCLEOTIDE SEQUENCE [LARGE SCALE GENOMIC DNA]</scope>
    <source>
        <strain evidence="1 2">MA1</strain>
    </source>
</reference>
<keyword evidence="2" id="KW-1185">Reference proteome</keyword>
<dbReference type="RefSeq" id="WP_150875443.1">
    <property type="nucleotide sequence ID" value="NZ_VTWS01000001.1"/>
</dbReference>
<dbReference type="AlphaFoldDB" id="A0A5N1JNU5"/>
<dbReference type="EMBL" id="VTWS01000001">
    <property type="protein sequence ID" value="KAA9357296.1"/>
    <property type="molecule type" value="Genomic_DNA"/>
</dbReference>
<evidence type="ECO:0000313" key="1">
    <source>
        <dbReference type="EMBL" id="KAA9357296.1"/>
    </source>
</evidence>
<sequence length="236" mass="26988">MLLLASCRTDEKQNSTQPPLRDSTTVKEEIAVINQSLRYLNPDEPKPTWDSPYRGVMSQGLEGEPVWVGFMSGIFMPPPAHFNERVARMEADWDNRFNGVDTAYRAVLRNLLDFWNPDFPPHLDSIPVDQLPQGGPDDVVWRNWQGFPASDTYSIYAFATPSWLELHALSDEKILGFPYRKLGTLSVSHVAFSQDKQLACFLYDMWGYSVHRYGVVFARKVNGKWKADGDYYLSIS</sequence>
<protein>
    <submittedName>
        <fullName evidence="1">Uncharacterized protein</fullName>
    </submittedName>
</protein>